<evidence type="ECO:0000256" key="4">
    <source>
        <dbReference type="ARBA" id="ARBA00023014"/>
    </source>
</evidence>
<evidence type="ECO:0000256" key="2">
    <source>
        <dbReference type="ARBA" id="ARBA00023002"/>
    </source>
</evidence>
<dbReference type="InterPro" id="IPR003813">
    <property type="entry name" value="MvhD/FlpD"/>
</dbReference>
<dbReference type="EMBL" id="DRND01000399">
    <property type="protein sequence ID" value="HFC47227.1"/>
    <property type="molecule type" value="Genomic_DNA"/>
</dbReference>
<accession>A0A7V2SWG3</accession>
<protein>
    <submittedName>
        <fullName evidence="6">Hydrogenase iron-sulfur subunit</fullName>
    </submittedName>
</protein>
<evidence type="ECO:0000259" key="5">
    <source>
        <dbReference type="Pfam" id="PF02662"/>
    </source>
</evidence>
<feature type="domain" description="F420-non-reducing hydrogenase iron-sulfur subunit D" evidence="5">
    <location>
        <begin position="7"/>
        <end position="129"/>
    </location>
</feature>
<sequence length="138" mass="15542">MNWEPKIIAFLCNWCSYAGADLAGVSRLQYPPNIRIIKVPCSGRISPNIILDAFLKGADGVWVSGCHPGDCHYISGNLYARRRLVLFERLMEFVGLEPGRLEFSWISASEGEQFAAKAKEVTERIRVLGPNTRLRKVF</sequence>
<dbReference type="GO" id="GO:0016491">
    <property type="term" value="F:oxidoreductase activity"/>
    <property type="evidence" value="ECO:0007669"/>
    <property type="project" value="UniProtKB-KW"/>
</dbReference>
<keyword evidence="3" id="KW-0408">Iron</keyword>
<evidence type="ECO:0000256" key="3">
    <source>
        <dbReference type="ARBA" id="ARBA00023004"/>
    </source>
</evidence>
<evidence type="ECO:0000313" key="6">
    <source>
        <dbReference type="EMBL" id="HFC47227.1"/>
    </source>
</evidence>
<organism evidence="6">
    <name type="scientific">Dissulfuribacter thermophilus</name>
    <dbReference type="NCBI Taxonomy" id="1156395"/>
    <lineage>
        <taxon>Bacteria</taxon>
        <taxon>Pseudomonadati</taxon>
        <taxon>Thermodesulfobacteriota</taxon>
        <taxon>Dissulfuribacteria</taxon>
        <taxon>Dissulfuribacterales</taxon>
        <taxon>Dissulfuribacteraceae</taxon>
        <taxon>Dissulfuribacter</taxon>
    </lineage>
</organism>
<evidence type="ECO:0000256" key="1">
    <source>
        <dbReference type="ARBA" id="ARBA00022723"/>
    </source>
</evidence>
<keyword evidence="2" id="KW-0560">Oxidoreductase</keyword>
<keyword evidence="4" id="KW-0411">Iron-sulfur</keyword>
<name>A0A7V2SWG3_9BACT</name>
<dbReference type="AlphaFoldDB" id="A0A7V2SWG3"/>
<reference evidence="6" key="1">
    <citation type="journal article" date="2020" name="mSystems">
        <title>Genome- and Community-Level Interaction Insights into Carbon Utilization and Element Cycling Functions of Hydrothermarchaeota in Hydrothermal Sediment.</title>
        <authorList>
            <person name="Zhou Z."/>
            <person name="Liu Y."/>
            <person name="Xu W."/>
            <person name="Pan J."/>
            <person name="Luo Z.H."/>
            <person name="Li M."/>
        </authorList>
    </citation>
    <scope>NUCLEOTIDE SEQUENCE [LARGE SCALE GENOMIC DNA]</scope>
    <source>
        <strain evidence="6">HyVt-503</strain>
    </source>
</reference>
<dbReference type="GO" id="GO:0051536">
    <property type="term" value="F:iron-sulfur cluster binding"/>
    <property type="evidence" value="ECO:0007669"/>
    <property type="project" value="UniProtKB-KW"/>
</dbReference>
<dbReference type="Proteomes" id="UP000885797">
    <property type="component" value="Unassembled WGS sequence"/>
</dbReference>
<keyword evidence="1" id="KW-0479">Metal-binding</keyword>
<comment type="caution">
    <text evidence="6">The sequence shown here is derived from an EMBL/GenBank/DDBJ whole genome shotgun (WGS) entry which is preliminary data.</text>
</comment>
<dbReference type="Pfam" id="PF02662">
    <property type="entry name" value="FlpD"/>
    <property type="match status" value="1"/>
</dbReference>
<dbReference type="GO" id="GO:0046872">
    <property type="term" value="F:metal ion binding"/>
    <property type="evidence" value="ECO:0007669"/>
    <property type="project" value="UniProtKB-KW"/>
</dbReference>
<proteinExistence type="predicted"/>
<gene>
    <name evidence="6" type="ORF">ENJ63_05020</name>
</gene>